<accession>A0ACC3CDZ0</accession>
<organism evidence="1 2">
    <name type="scientific">Pyropia yezoensis</name>
    <name type="common">Susabi-nori</name>
    <name type="synonym">Porphyra yezoensis</name>
    <dbReference type="NCBI Taxonomy" id="2788"/>
    <lineage>
        <taxon>Eukaryota</taxon>
        <taxon>Rhodophyta</taxon>
        <taxon>Bangiophyceae</taxon>
        <taxon>Bangiales</taxon>
        <taxon>Bangiaceae</taxon>
        <taxon>Pyropia</taxon>
    </lineage>
</organism>
<sequence length="234" mass="24371">MSNAAAAGHWSVIPAEDGPSSQIGLQGPQRHTAHQTVAGRTSLPRDGGRGVGRAQAAGGRHHCGTQGSGAGANRPAQLFGNGKRPGQIIATLTIIARQAGCRVPNPPPGATTWRHHLAPPPSATTLRPPGTRKSVCSEVLGSRYNGRKGHRGWLDQHSYSQAPNTDIVRHSATPGTGASETARVTRPAPGGPRTARKGATAAAIADRYHQTPSQQQHALADRRHQPPPPSNSTL</sequence>
<reference evidence="1" key="1">
    <citation type="submission" date="2019-11" db="EMBL/GenBank/DDBJ databases">
        <title>Nori genome reveals adaptations in red seaweeds to the harsh intertidal environment.</title>
        <authorList>
            <person name="Wang D."/>
            <person name="Mao Y."/>
        </authorList>
    </citation>
    <scope>NUCLEOTIDE SEQUENCE</scope>
    <source>
        <tissue evidence="1">Gametophyte</tissue>
    </source>
</reference>
<comment type="caution">
    <text evidence="1">The sequence shown here is derived from an EMBL/GenBank/DDBJ whole genome shotgun (WGS) entry which is preliminary data.</text>
</comment>
<proteinExistence type="predicted"/>
<name>A0ACC3CDZ0_PYRYE</name>
<gene>
    <name evidence="1" type="ORF">I4F81_010493</name>
</gene>
<dbReference type="EMBL" id="CM020620">
    <property type="protein sequence ID" value="KAK1867996.1"/>
    <property type="molecule type" value="Genomic_DNA"/>
</dbReference>
<dbReference type="Proteomes" id="UP000798662">
    <property type="component" value="Chromosome 3"/>
</dbReference>
<protein>
    <submittedName>
        <fullName evidence="1">Uncharacterized protein</fullName>
    </submittedName>
</protein>
<keyword evidence="2" id="KW-1185">Reference proteome</keyword>
<evidence type="ECO:0000313" key="1">
    <source>
        <dbReference type="EMBL" id="KAK1867996.1"/>
    </source>
</evidence>
<evidence type="ECO:0000313" key="2">
    <source>
        <dbReference type="Proteomes" id="UP000798662"/>
    </source>
</evidence>